<protein>
    <recommendedName>
        <fullName evidence="8">Ammonium transporter</fullName>
    </recommendedName>
</protein>
<comment type="subcellular location">
    <subcellularLocation>
        <location evidence="8">Cell membrane</location>
        <topology evidence="8">Multi-pass membrane protein</topology>
    </subcellularLocation>
    <subcellularLocation>
        <location evidence="1">Membrane</location>
        <topology evidence="1">Multi-pass membrane protein</topology>
    </subcellularLocation>
</comment>
<keyword evidence="7 8" id="KW-0924">Ammonia transport</keyword>
<feature type="transmembrane region" description="Helical" evidence="8">
    <location>
        <begin position="153"/>
        <end position="172"/>
    </location>
</feature>
<evidence type="ECO:0000313" key="12">
    <source>
        <dbReference type="Proteomes" id="UP000310189"/>
    </source>
</evidence>
<dbReference type="GO" id="GO:0008519">
    <property type="term" value="F:ammonium channel activity"/>
    <property type="evidence" value="ECO:0007669"/>
    <property type="project" value="InterPro"/>
</dbReference>
<dbReference type="PANTHER" id="PTHR43029:SF10">
    <property type="entry name" value="AMMONIUM TRANSPORTER MEP2"/>
    <property type="match status" value="1"/>
</dbReference>
<evidence type="ECO:0000256" key="4">
    <source>
        <dbReference type="ARBA" id="ARBA00022692"/>
    </source>
</evidence>
<dbReference type="InterPro" id="IPR029020">
    <property type="entry name" value="Ammonium/urea_transptr"/>
</dbReference>
<evidence type="ECO:0000256" key="6">
    <source>
        <dbReference type="ARBA" id="ARBA00023136"/>
    </source>
</evidence>
<dbReference type="InterPro" id="IPR002229">
    <property type="entry name" value="RhesusRHD"/>
</dbReference>
<evidence type="ECO:0000256" key="7">
    <source>
        <dbReference type="ARBA" id="ARBA00023177"/>
    </source>
</evidence>
<evidence type="ECO:0000256" key="3">
    <source>
        <dbReference type="ARBA" id="ARBA00022448"/>
    </source>
</evidence>
<dbReference type="EMBL" id="SPNW01000010">
    <property type="protein sequence ID" value="TIA91794.1"/>
    <property type="molecule type" value="Genomic_DNA"/>
</dbReference>
<dbReference type="GO" id="GO:0005886">
    <property type="term" value="C:plasma membrane"/>
    <property type="evidence" value="ECO:0007669"/>
    <property type="project" value="UniProtKB-SubCell"/>
</dbReference>
<dbReference type="Proteomes" id="UP000310189">
    <property type="component" value="Unassembled WGS sequence"/>
</dbReference>
<keyword evidence="4 8" id="KW-0812">Transmembrane</keyword>
<evidence type="ECO:0000256" key="9">
    <source>
        <dbReference type="SAM" id="MobiDB-lite"/>
    </source>
</evidence>
<feature type="region of interest" description="Disordered" evidence="9">
    <location>
        <begin position="485"/>
        <end position="512"/>
    </location>
</feature>
<dbReference type="OrthoDB" id="534912at2759"/>
<keyword evidence="12" id="KW-1185">Reference proteome</keyword>
<reference evidence="11 12" key="1">
    <citation type="submission" date="2019-03" db="EMBL/GenBank/DDBJ databases">
        <title>Sequencing 23 genomes of Wallemia ichthyophaga.</title>
        <authorList>
            <person name="Gostincar C."/>
        </authorList>
    </citation>
    <scope>NUCLEOTIDE SEQUENCE [LARGE SCALE GENOMIC DNA]</scope>
    <source>
        <strain evidence="11 12">EXF-5753</strain>
    </source>
</reference>
<evidence type="ECO:0000313" key="11">
    <source>
        <dbReference type="EMBL" id="TIA91794.1"/>
    </source>
</evidence>
<comment type="caution">
    <text evidence="11">The sequence shown here is derived from an EMBL/GenBank/DDBJ whole genome shotgun (WGS) entry which is preliminary data.</text>
</comment>
<evidence type="ECO:0000256" key="2">
    <source>
        <dbReference type="ARBA" id="ARBA00005887"/>
    </source>
</evidence>
<evidence type="ECO:0000256" key="5">
    <source>
        <dbReference type="ARBA" id="ARBA00022989"/>
    </source>
</evidence>
<dbReference type="AlphaFoldDB" id="A0A4T0FVK2"/>
<evidence type="ECO:0000256" key="8">
    <source>
        <dbReference type="RuleBase" id="RU362002"/>
    </source>
</evidence>
<evidence type="ECO:0000259" key="10">
    <source>
        <dbReference type="Pfam" id="PF00909"/>
    </source>
</evidence>
<feature type="transmembrane region" description="Helical" evidence="8">
    <location>
        <begin position="336"/>
        <end position="354"/>
    </location>
</feature>
<feature type="transmembrane region" description="Helical" evidence="8">
    <location>
        <begin position="366"/>
        <end position="387"/>
    </location>
</feature>
<organism evidence="11 12">
    <name type="scientific">Wallemia hederae</name>
    <dbReference type="NCBI Taxonomy" id="1540922"/>
    <lineage>
        <taxon>Eukaryota</taxon>
        <taxon>Fungi</taxon>
        <taxon>Dikarya</taxon>
        <taxon>Basidiomycota</taxon>
        <taxon>Wallemiomycotina</taxon>
        <taxon>Wallemiomycetes</taxon>
        <taxon>Wallemiales</taxon>
        <taxon>Wallemiaceae</taxon>
        <taxon>Wallemia</taxon>
    </lineage>
</organism>
<dbReference type="PANTHER" id="PTHR43029">
    <property type="entry name" value="AMMONIUM TRANSPORTER MEP2"/>
    <property type="match status" value="1"/>
</dbReference>
<dbReference type="NCBIfam" id="TIGR00836">
    <property type="entry name" value="amt"/>
    <property type="match status" value="1"/>
</dbReference>
<evidence type="ECO:0000256" key="1">
    <source>
        <dbReference type="ARBA" id="ARBA00004141"/>
    </source>
</evidence>
<feature type="compositionally biased region" description="Basic and acidic residues" evidence="9">
    <location>
        <begin position="498"/>
        <end position="512"/>
    </location>
</feature>
<keyword evidence="6 8" id="KW-0472">Membrane</keyword>
<comment type="similarity">
    <text evidence="2 8">Belongs to the ammonia transporter channel (TC 1.A.11.2) family.</text>
</comment>
<feature type="transmembrane region" description="Helical" evidence="8">
    <location>
        <begin position="181"/>
        <end position="200"/>
    </location>
</feature>
<feature type="transmembrane region" description="Helical" evidence="8">
    <location>
        <begin position="95"/>
        <end position="117"/>
    </location>
</feature>
<dbReference type="InterPro" id="IPR001905">
    <property type="entry name" value="Ammonium_transpt"/>
</dbReference>
<dbReference type="InterPro" id="IPR018047">
    <property type="entry name" value="Ammonium_transpt_CS"/>
</dbReference>
<dbReference type="Pfam" id="PF00909">
    <property type="entry name" value="Ammonium_transp"/>
    <property type="match status" value="1"/>
</dbReference>
<proteinExistence type="inferred from homology"/>
<feature type="transmembrane region" description="Helical" evidence="8">
    <location>
        <begin position="422"/>
        <end position="440"/>
    </location>
</feature>
<accession>A0A4T0FVK2</accession>
<sequence>MVNIQYGALQPDGSVLSTTSDMVSFPDPNLPMSNGEPKVFNQGDIAWQLTSTFLVWLMIPGLGKRDLSMQRTYLTAFLKGLFYAGLTRRKNAMQLILMSLIGIAIVSLEWVCMGYSLTFGSSHGGYIGDLQSFGGFKDILDQDQSNLPMLVHAWYQGTFACITIVIALGALAERGRLLPSMLFILCWTIIVYNPIAHWTWNTDGWMAVMGSLDFAGGSPVHINAGVAALAISLFIGKRRGYGTTQLAFRPHSPVLVFLGTVFLWIGWFGFNGGSAFGANLRAAQACIVTNTAASMGGLTWVLLDYRLERKVSAVGFCSGAISGLVCITPASGYVGTPASFLFGFIGALASNFGTKLKDLMRIDDALDIFSAHAVAGICGNILTAIFAQSSVASFDGSDPIDGGWLDGHFVQLGYQLADTVTVIAYSFVMTYVLLFLINLIPGCKFRAEDDDQIVGMDLAELGEPESDLYDILTADVPTLLQGHHSTQQLGVHSTPTSEKAHHESQSAEHEQA</sequence>
<feature type="transmembrane region" description="Helical" evidence="8">
    <location>
        <begin position="310"/>
        <end position="330"/>
    </location>
</feature>
<keyword evidence="3 8" id="KW-0813">Transport</keyword>
<name>A0A4T0FVK2_9BASI</name>
<dbReference type="SUPFAM" id="SSF111352">
    <property type="entry name" value="Ammonium transporter"/>
    <property type="match status" value="1"/>
</dbReference>
<dbReference type="PROSITE" id="PS01219">
    <property type="entry name" value="AMMONIUM_TRANSP"/>
    <property type="match status" value="1"/>
</dbReference>
<feature type="domain" description="Ammonium transporter AmtB-like" evidence="10">
    <location>
        <begin position="80"/>
        <end position="464"/>
    </location>
</feature>
<feature type="transmembrane region" description="Helical" evidence="8">
    <location>
        <begin position="282"/>
        <end position="303"/>
    </location>
</feature>
<gene>
    <name evidence="11" type="ORF">E3P99_00878</name>
</gene>
<dbReference type="PRINTS" id="PR00342">
    <property type="entry name" value="RHESUSRHD"/>
</dbReference>
<feature type="transmembrane region" description="Helical" evidence="8">
    <location>
        <begin position="220"/>
        <end position="236"/>
    </location>
</feature>
<feature type="compositionally biased region" description="Polar residues" evidence="9">
    <location>
        <begin position="485"/>
        <end position="497"/>
    </location>
</feature>
<feature type="transmembrane region" description="Helical" evidence="8">
    <location>
        <begin position="248"/>
        <end position="270"/>
    </location>
</feature>
<dbReference type="InterPro" id="IPR024041">
    <property type="entry name" value="NH4_transpt_AmtB-like_dom"/>
</dbReference>
<dbReference type="Gene3D" id="1.10.3430.10">
    <property type="entry name" value="Ammonium transporter AmtB like domains"/>
    <property type="match status" value="1"/>
</dbReference>
<keyword evidence="5 8" id="KW-1133">Transmembrane helix</keyword>